<accession>A0A409W905</accession>
<feature type="chain" id="PRO_5019202093" description="Apple domain-containing protein" evidence="2">
    <location>
        <begin position="22"/>
        <end position="241"/>
    </location>
</feature>
<evidence type="ECO:0000256" key="1">
    <source>
        <dbReference type="SAM" id="MobiDB-lite"/>
    </source>
</evidence>
<dbReference type="AlphaFoldDB" id="A0A409W905"/>
<keyword evidence="2" id="KW-0732">Signal</keyword>
<evidence type="ECO:0000256" key="2">
    <source>
        <dbReference type="SAM" id="SignalP"/>
    </source>
</evidence>
<organism evidence="3 4">
    <name type="scientific">Panaeolus cyanescens</name>
    <dbReference type="NCBI Taxonomy" id="181874"/>
    <lineage>
        <taxon>Eukaryota</taxon>
        <taxon>Fungi</taxon>
        <taxon>Dikarya</taxon>
        <taxon>Basidiomycota</taxon>
        <taxon>Agaricomycotina</taxon>
        <taxon>Agaricomycetes</taxon>
        <taxon>Agaricomycetidae</taxon>
        <taxon>Agaricales</taxon>
        <taxon>Agaricineae</taxon>
        <taxon>Galeropsidaceae</taxon>
        <taxon>Panaeolus</taxon>
    </lineage>
</organism>
<dbReference type="InParanoid" id="A0A409W905"/>
<feature type="region of interest" description="Disordered" evidence="1">
    <location>
        <begin position="122"/>
        <end position="143"/>
    </location>
</feature>
<evidence type="ECO:0008006" key="5">
    <source>
        <dbReference type="Google" id="ProtNLM"/>
    </source>
</evidence>
<evidence type="ECO:0000313" key="3">
    <source>
        <dbReference type="EMBL" id="PPQ74975.1"/>
    </source>
</evidence>
<sequence length="241" mass="26591">MSISRVIGVLQLFILVSLARASHSGTTPTPTLKSHFYHGPWAEEGTMFSKSNNYGAPIPPWAHGAIPGWSHCPESSDSCRPDVPCLQYGASLCNILSYFPDTLHCPHPASYARHVYKRHGNKHSRRQHRVAKRTEPSQVPNPKPYELTFSNFTGAVQADDYMTFGLVDTVEACLAMCDNVQGCHFANTYHDVNGKDGSPLLTCSLFQNCHDVSFATNFGGQTQPDGSLNHIEESYGWCKST</sequence>
<evidence type="ECO:0000313" key="4">
    <source>
        <dbReference type="Proteomes" id="UP000284842"/>
    </source>
</evidence>
<gene>
    <name evidence="3" type="ORF">CVT24_010276</name>
</gene>
<protein>
    <recommendedName>
        <fullName evidence="5">Apple domain-containing protein</fullName>
    </recommendedName>
</protein>
<proteinExistence type="predicted"/>
<dbReference type="OrthoDB" id="271448at2759"/>
<dbReference type="EMBL" id="NHTK01005711">
    <property type="protein sequence ID" value="PPQ74975.1"/>
    <property type="molecule type" value="Genomic_DNA"/>
</dbReference>
<keyword evidence="4" id="KW-1185">Reference proteome</keyword>
<reference evidence="3 4" key="1">
    <citation type="journal article" date="2018" name="Evol. Lett.">
        <title>Horizontal gene cluster transfer increased hallucinogenic mushroom diversity.</title>
        <authorList>
            <person name="Reynolds H.T."/>
            <person name="Vijayakumar V."/>
            <person name="Gluck-Thaler E."/>
            <person name="Korotkin H.B."/>
            <person name="Matheny P.B."/>
            <person name="Slot J.C."/>
        </authorList>
    </citation>
    <scope>NUCLEOTIDE SEQUENCE [LARGE SCALE GENOMIC DNA]</scope>
    <source>
        <strain evidence="3 4">2629</strain>
    </source>
</reference>
<feature type="signal peptide" evidence="2">
    <location>
        <begin position="1"/>
        <end position="21"/>
    </location>
</feature>
<feature type="compositionally biased region" description="Basic residues" evidence="1">
    <location>
        <begin position="122"/>
        <end position="131"/>
    </location>
</feature>
<dbReference type="Proteomes" id="UP000284842">
    <property type="component" value="Unassembled WGS sequence"/>
</dbReference>
<comment type="caution">
    <text evidence="3">The sequence shown here is derived from an EMBL/GenBank/DDBJ whole genome shotgun (WGS) entry which is preliminary data.</text>
</comment>
<name>A0A409W905_9AGAR</name>